<keyword evidence="2" id="KW-1185">Reference proteome</keyword>
<dbReference type="EMBL" id="PISE01000043">
    <property type="protein sequence ID" value="PKG22352.1"/>
    <property type="molecule type" value="Genomic_DNA"/>
</dbReference>
<dbReference type="AlphaFoldDB" id="A0A2N0YYM1"/>
<evidence type="ECO:0008006" key="3">
    <source>
        <dbReference type="Google" id="ProtNLM"/>
    </source>
</evidence>
<organism evidence="1 2">
    <name type="scientific">Niallia nealsonii</name>
    <dbReference type="NCBI Taxonomy" id="115979"/>
    <lineage>
        <taxon>Bacteria</taxon>
        <taxon>Bacillati</taxon>
        <taxon>Bacillota</taxon>
        <taxon>Bacilli</taxon>
        <taxon>Bacillales</taxon>
        <taxon>Bacillaceae</taxon>
        <taxon>Niallia</taxon>
    </lineage>
</organism>
<dbReference type="PANTHER" id="PTHR34817:SF2">
    <property type="entry name" value="NUCLEOTIDYLTRANSFERASE"/>
    <property type="match status" value="1"/>
</dbReference>
<name>A0A2N0YYM1_9BACI</name>
<proteinExistence type="predicted"/>
<accession>A0A2N0YYM1</accession>
<dbReference type="PANTHER" id="PTHR34817">
    <property type="entry name" value="NUCLEOTIDYLTRANSFERASE"/>
    <property type="match status" value="1"/>
</dbReference>
<gene>
    <name evidence="1" type="ORF">CWS01_17175</name>
</gene>
<dbReference type="InterPro" id="IPR018775">
    <property type="entry name" value="RlaP"/>
</dbReference>
<dbReference type="Proteomes" id="UP000233375">
    <property type="component" value="Unassembled WGS sequence"/>
</dbReference>
<dbReference type="RefSeq" id="WP_101178409.1">
    <property type="nucleotide sequence ID" value="NZ_PISE01000043.1"/>
</dbReference>
<protein>
    <recommendedName>
        <fullName evidence="3">Nucleotidyltransferase</fullName>
    </recommendedName>
</protein>
<reference evidence="1 2" key="1">
    <citation type="journal article" date="2003" name="Int. J. Syst. Evol. Microbiol.">
        <title>Bacillus nealsonii sp. nov., isolated from a spacecraft-assembly facility, whose spores are gamma-radiation resistant.</title>
        <authorList>
            <person name="Venkateswaran K."/>
            <person name="Kempf M."/>
            <person name="Chen F."/>
            <person name="Satomi M."/>
            <person name="Nicholson W."/>
            <person name="Kern R."/>
        </authorList>
    </citation>
    <scope>NUCLEOTIDE SEQUENCE [LARGE SCALE GENOMIC DNA]</scope>
    <source>
        <strain evidence="1 2">FO-92</strain>
    </source>
</reference>
<comment type="caution">
    <text evidence="1">The sequence shown here is derived from an EMBL/GenBank/DDBJ whole genome shotgun (WGS) entry which is preliminary data.</text>
</comment>
<sequence>MKIEMKNQLETIEKEHKIKILYACEAGSHTYGLSSSDSDFDVRFLYMHPKEWYLSLDKNKDVIELPITGNLDMSGWELTKALRLIRKSNPSLLEWLQAETVYYQNDYFFTKIKEIKEKAFNPRACYYHYMHMAKKNEQKSQGIKERKIKVIFHIMRPLLACQWIEQKQTFPPNHFFSLVNELVDDVALKKEITDLITAKINGSSIYQKENIQRINGFIQQRLAGIEQAASFISSGLEDEKELTLSLDNLFRDMLHTNWTN</sequence>
<dbReference type="Pfam" id="PF10127">
    <property type="entry name" value="RlaP"/>
    <property type="match status" value="1"/>
</dbReference>
<evidence type="ECO:0000313" key="1">
    <source>
        <dbReference type="EMBL" id="PKG22352.1"/>
    </source>
</evidence>
<dbReference type="OrthoDB" id="9796845at2"/>
<evidence type="ECO:0000313" key="2">
    <source>
        <dbReference type="Proteomes" id="UP000233375"/>
    </source>
</evidence>